<evidence type="ECO:0000256" key="2">
    <source>
        <dbReference type="ARBA" id="ARBA00022472"/>
    </source>
</evidence>
<organism evidence="4">
    <name type="scientific">Tanacetum cinerariifolium</name>
    <name type="common">Dalmatian daisy</name>
    <name type="synonym">Chrysanthemum cinerariifolium</name>
    <dbReference type="NCBI Taxonomy" id="118510"/>
    <lineage>
        <taxon>Eukaryota</taxon>
        <taxon>Viridiplantae</taxon>
        <taxon>Streptophyta</taxon>
        <taxon>Embryophyta</taxon>
        <taxon>Tracheophyta</taxon>
        <taxon>Spermatophyta</taxon>
        <taxon>Magnoliopsida</taxon>
        <taxon>eudicotyledons</taxon>
        <taxon>Gunneridae</taxon>
        <taxon>Pentapetalae</taxon>
        <taxon>asterids</taxon>
        <taxon>campanulids</taxon>
        <taxon>Asterales</taxon>
        <taxon>Asteraceae</taxon>
        <taxon>Asteroideae</taxon>
        <taxon>Anthemideae</taxon>
        <taxon>Anthemidinae</taxon>
        <taxon>Tanacetum</taxon>
    </lineage>
</organism>
<comment type="caution">
    <text evidence="4">The sequence shown here is derived from an EMBL/GenBank/DDBJ whole genome shotgun (WGS) entry which is preliminary data.</text>
</comment>
<dbReference type="GO" id="GO:0003676">
    <property type="term" value="F:nucleic acid binding"/>
    <property type="evidence" value="ECO:0007669"/>
    <property type="project" value="InterPro"/>
</dbReference>
<dbReference type="SMART" id="SM00733">
    <property type="entry name" value="Mterf"/>
    <property type="match status" value="4"/>
</dbReference>
<dbReference type="PANTHER" id="PTHR13068:SF130">
    <property type="entry name" value="TRANSCRIPTION TERMINATION FACTOR MTERF6, CHLOROPLASTIC_MITOCHONDRIAL-LIKE"/>
    <property type="match status" value="1"/>
</dbReference>
<dbReference type="AlphaFoldDB" id="A0A699J530"/>
<name>A0A699J530_TANCI</name>
<dbReference type="Gene3D" id="1.25.70.10">
    <property type="entry name" value="Transcription termination factor 3, mitochondrial"/>
    <property type="match status" value="1"/>
</dbReference>
<dbReference type="EMBL" id="BKCJ010372495">
    <property type="protein sequence ID" value="GFA12370.1"/>
    <property type="molecule type" value="Genomic_DNA"/>
</dbReference>
<dbReference type="InterPro" id="IPR003690">
    <property type="entry name" value="MTERF"/>
</dbReference>
<keyword evidence="2" id="KW-0804">Transcription</keyword>
<gene>
    <name evidence="4" type="ORF">Tci_584342</name>
</gene>
<protein>
    <submittedName>
        <fullName evidence="4">Transcription termination factor MTERF8, chloroplastic</fullName>
    </submittedName>
</protein>
<dbReference type="InterPro" id="IPR038538">
    <property type="entry name" value="MTERF_sf"/>
</dbReference>
<keyword evidence="2" id="KW-0806">Transcription termination</keyword>
<keyword evidence="3" id="KW-0809">Transit peptide</keyword>
<evidence type="ECO:0000256" key="1">
    <source>
        <dbReference type="ARBA" id="ARBA00007692"/>
    </source>
</evidence>
<dbReference type="PANTHER" id="PTHR13068">
    <property type="entry name" value="CGI-12 PROTEIN-RELATED"/>
    <property type="match status" value="1"/>
</dbReference>
<evidence type="ECO:0000256" key="3">
    <source>
        <dbReference type="ARBA" id="ARBA00022946"/>
    </source>
</evidence>
<evidence type="ECO:0000313" key="4">
    <source>
        <dbReference type="EMBL" id="GFA12370.1"/>
    </source>
</evidence>
<sequence>MSLSKSQIANLFSRDPQILTCVSIQSHERSVKVLKKVLGDNLYDSRILNYLGWFLQYSLDKTLMPNVELMKRYGIEQSHILKLFYNYPKLLLHKSQTFKECVRRVNETGVDTETKSYVYAIKTISSMSFKSWEQKLDVFRRLGYTNVDIILTFRRLPNVFAVSERKIKRTAEFLLNIGKFDLSYVLRYPHILMYSLERRLKPRLRVLEIFEREKILEFKPNSIVFTCSDSKFFGKLVRPHMDKVEELSFDVKDART</sequence>
<keyword evidence="2" id="KW-0805">Transcription regulation</keyword>
<comment type="similarity">
    <text evidence="1">Belongs to the mTERF family.</text>
</comment>
<proteinExistence type="inferred from homology"/>
<accession>A0A699J530</accession>
<dbReference type="Pfam" id="PF02536">
    <property type="entry name" value="mTERF"/>
    <property type="match status" value="1"/>
</dbReference>
<dbReference type="GO" id="GO:0006353">
    <property type="term" value="P:DNA-templated transcription termination"/>
    <property type="evidence" value="ECO:0007669"/>
    <property type="project" value="UniProtKB-KW"/>
</dbReference>
<reference evidence="4" key="1">
    <citation type="journal article" date="2019" name="Sci. Rep.">
        <title>Draft genome of Tanacetum cinerariifolium, the natural source of mosquito coil.</title>
        <authorList>
            <person name="Yamashiro T."/>
            <person name="Shiraishi A."/>
            <person name="Satake H."/>
            <person name="Nakayama K."/>
        </authorList>
    </citation>
    <scope>NUCLEOTIDE SEQUENCE</scope>
</reference>